<sequence>MEILYSDTTQTPPNFTPPPVFTPSTSVPQTTPPQSTPIPINVYDQIRPTATRRSISPAQKDPRHQQSSTLPLSPAHKYEEPSPPVHPRSRMRSNPSIATPYPFPYSQPVSSQRDINKAGVVSPAPLHLMQRATSVPSDQHWFHPPQRAGHPKNSIGSNSKLPAVRERGTSPPSDHWYHGNSDIVTPTNVIDYATSSISSQSLNRPISRGHSGGVVPPVRQGVVLYEV</sequence>
<proteinExistence type="predicted"/>
<name>A0A1X7SN87_AMPQE</name>
<dbReference type="AlphaFoldDB" id="A0A1X7SN87"/>
<accession>A0A1X7SN87</accession>
<dbReference type="EnsemblMetazoa" id="Aqu2.1.03545_001">
    <property type="protein sequence ID" value="Aqu2.1.03545_001"/>
    <property type="gene ID" value="Aqu2.1.03545"/>
</dbReference>
<evidence type="ECO:0000313" key="2">
    <source>
        <dbReference type="EnsemblMetazoa" id="Aqu2.1.03545_001"/>
    </source>
</evidence>
<dbReference type="InParanoid" id="A0A1X7SN87"/>
<feature type="region of interest" description="Disordered" evidence="1">
    <location>
        <begin position="144"/>
        <end position="179"/>
    </location>
</feature>
<feature type="region of interest" description="Disordered" evidence="1">
    <location>
        <begin position="1"/>
        <end position="110"/>
    </location>
</feature>
<organism evidence="2">
    <name type="scientific">Amphimedon queenslandica</name>
    <name type="common">Sponge</name>
    <dbReference type="NCBI Taxonomy" id="400682"/>
    <lineage>
        <taxon>Eukaryota</taxon>
        <taxon>Metazoa</taxon>
        <taxon>Porifera</taxon>
        <taxon>Demospongiae</taxon>
        <taxon>Heteroscleromorpha</taxon>
        <taxon>Haplosclerida</taxon>
        <taxon>Niphatidae</taxon>
        <taxon>Amphimedon</taxon>
    </lineage>
</organism>
<dbReference type="OrthoDB" id="9998697at2759"/>
<protein>
    <submittedName>
        <fullName evidence="2">Uncharacterized protein</fullName>
    </submittedName>
</protein>
<evidence type="ECO:0000256" key="1">
    <source>
        <dbReference type="SAM" id="MobiDB-lite"/>
    </source>
</evidence>
<reference evidence="2" key="1">
    <citation type="submission" date="2017-05" db="UniProtKB">
        <authorList>
            <consortium name="EnsemblMetazoa"/>
        </authorList>
    </citation>
    <scope>IDENTIFICATION</scope>
</reference>